<keyword evidence="7" id="KW-0677">Repeat</keyword>
<dbReference type="GO" id="GO:0000981">
    <property type="term" value="F:DNA-binding transcription factor activity, RNA polymerase II-specific"/>
    <property type="evidence" value="ECO:0007669"/>
    <property type="project" value="TreeGrafter"/>
</dbReference>
<feature type="region of interest" description="Disordered" evidence="16">
    <location>
        <begin position="240"/>
        <end position="263"/>
    </location>
</feature>
<dbReference type="InterPro" id="IPR036236">
    <property type="entry name" value="Znf_C2H2_sf"/>
</dbReference>
<dbReference type="OrthoDB" id="3437960at2759"/>
<dbReference type="PANTHER" id="PTHR24394">
    <property type="entry name" value="ZINC FINGER PROTEIN"/>
    <property type="match status" value="1"/>
</dbReference>
<dbReference type="PROSITE" id="PS00028">
    <property type="entry name" value="ZINC_FINGER_C2H2_1"/>
    <property type="match status" value="2"/>
</dbReference>
<evidence type="ECO:0000259" key="17">
    <source>
        <dbReference type="PROSITE" id="PS50157"/>
    </source>
</evidence>
<keyword evidence="10" id="KW-0832">Ubl conjugation</keyword>
<keyword evidence="9" id="KW-0862">Zinc</keyword>
<dbReference type="Gene3D" id="3.30.160.60">
    <property type="entry name" value="Classic Zinc Finger"/>
    <property type="match status" value="3"/>
</dbReference>
<evidence type="ECO:0000256" key="12">
    <source>
        <dbReference type="ARBA" id="ARBA00023163"/>
    </source>
</evidence>
<evidence type="ECO:0000256" key="4">
    <source>
        <dbReference type="ARBA" id="ARBA00022499"/>
    </source>
</evidence>
<dbReference type="SUPFAM" id="SSF57667">
    <property type="entry name" value="beta-beta-alpha zinc fingers"/>
    <property type="match status" value="2"/>
</dbReference>
<dbReference type="RefSeq" id="XP_028309647.1">
    <property type="nucleotide sequence ID" value="XM_028453846.1"/>
</dbReference>
<reference evidence="18" key="2">
    <citation type="submission" date="2025-08" db="UniProtKB">
        <authorList>
            <consortium name="Ensembl"/>
        </authorList>
    </citation>
    <scope>IDENTIFICATION</scope>
</reference>
<keyword evidence="11" id="KW-0805">Transcription regulation</keyword>
<dbReference type="Ensembl" id="ENSGWIT00000004910.1">
    <property type="protein sequence ID" value="ENSGWIP00000004580.1"/>
    <property type="gene ID" value="ENSGWIG00000002464.1"/>
</dbReference>
<keyword evidence="19" id="KW-1185">Reference proteome</keyword>
<dbReference type="GO" id="GO:0008270">
    <property type="term" value="F:zinc ion binding"/>
    <property type="evidence" value="ECO:0007669"/>
    <property type="project" value="UniProtKB-KW"/>
</dbReference>
<keyword evidence="12" id="KW-0804">Transcription</keyword>
<dbReference type="PROSITE" id="PS50157">
    <property type="entry name" value="ZINC_FINGER_C2H2_2"/>
    <property type="match status" value="3"/>
</dbReference>
<keyword evidence="4" id="KW-1017">Isopeptide bond</keyword>
<keyword evidence="13" id="KW-0539">Nucleus</keyword>
<evidence type="ECO:0000256" key="14">
    <source>
        <dbReference type="ARBA" id="ARBA00069113"/>
    </source>
</evidence>
<dbReference type="FunFam" id="3.30.160.60:FF:000042">
    <property type="entry name" value="Zinc finger protein 148"/>
    <property type="match status" value="1"/>
</dbReference>
<dbReference type="Pfam" id="PF00096">
    <property type="entry name" value="zf-C2H2"/>
    <property type="match status" value="2"/>
</dbReference>
<evidence type="ECO:0000256" key="7">
    <source>
        <dbReference type="ARBA" id="ARBA00022737"/>
    </source>
</evidence>
<keyword evidence="5" id="KW-0597">Phosphoprotein</keyword>
<protein>
    <recommendedName>
        <fullName evidence="14">Zinc finger protein 740</fullName>
    </recommendedName>
</protein>
<evidence type="ECO:0000313" key="18">
    <source>
        <dbReference type="Ensembl" id="ENSGWIP00000004580.1"/>
    </source>
</evidence>
<evidence type="ECO:0000256" key="1">
    <source>
        <dbReference type="ARBA" id="ARBA00003767"/>
    </source>
</evidence>
<dbReference type="Proteomes" id="UP000694680">
    <property type="component" value="Chromosome 7"/>
</dbReference>
<dbReference type="InterPro" id="IPR013087">
    <property type="entry name" value="Znf_C2H2_type"/>
</dbReference>
<comment type="function">
    <text evidence="1">May be involved in transcriptional regulation.</text>
</comment>
<dbReference type="GeneID" id="114467501"/>
<feature type="region of interest" description="Disordered" evidence="16">
    <location>
        <begin position="39"/>
        <end position="129"/>
    </location>
</feature>
<comment type="similarity">
    <text evidence="3">Belongs to the krueppel C2H2-type zinc-finger protein family.</text>
</comment>
<evidence type="ECO:0000256" key="9">
    <source>
        <dbReference type="ARBA" id="ARBA00022833"/>
    </source>
</evidence>
<evidence type="ECO:0000256" key="6">
    <source>
        <dbReference type="ARBA" id="ARBA00022723"/>
    </source>
</evidence>
<feature type="domain" description="C2H2-type" evidence="17">
    <location>
        <begin position="211"/>
        <end position="240"/>
    </location>
</feature>
<evidence type="ECO:0000256" key="3">
    <source>
        <dbReference type="ARBA" id="ARBA00006991"/>
    </source>
</evidence>
<dbReference type="FunFam" id="3.30.160.60:FF:000230">
    <property type="entry name" value="Zinc finger protein 148"/>
    <property type="match status" value="1"/>
</dbReference>
<keyword evidence="8 15" id="KW-0863">Zinc-finger</keyword>
<dbReference type="GO" id="GO:0005634">
    <property type="term" value="C:nucleus"/>
    <property type="evidence" value="ECO:0007669"/>
    <property type="project" value="UniProtKB-SubCell"/>
</dbReference>
<gene>
    <name evidence="18" type="primary">znf740b</name>
</gene>
<keyword evidence="6" id="KW-0479">Metal-binding</keyword>
<feature type="domain" description="C2H2-type" evidence="17">
    <location>
        <begin position="183"/>
        <end position="210"/>
    </location>
</feature>
<feature type="domain" description="C2H2-type" evidence="17">
    <location>
        <begin position="155"/>
        <end position="182"/>
    </location>
</feature>
<evidence type="ECO:0000256" key="5">
    <source>
        <dbReference type="ARBA" id="ARBA00022553"/>
    </source>
</evidence>
<evidence type="ECO:0000256" key="8">
    <source>
        <dbReference type="ARBA" id="ARBA00022771"/>
    </source>
</evidence>
<reference evidence="18" key="1">
    <citation type="submission" date="2020-06" db="EMBL/GenBank/DDBJ databases">
        <authorList>
            <consortium name="Wellcome Sanger Institute Data Sharing"/>
        </authorList>
    </citation>
    <scope>NUCLEOTIDE SEQUENCE [LARGE SCALE GENOMIC DNA]</scope>
</reference>
<evidence type="ECO:0000256" key="16">
    <source>
        <dbReference type="SAM" id="MobiDB-lite"/>
    </source>
</evidence>
<dbReference type="PANTHER" id="PTHR24394:SF57">
    <property type="entry name" value="ZINC FINGER PROTEIN 740"/>
    <property type="match status" value="1"/>
</dbReference>
<name>A0A8C5FZY8_GOUWI</name>
<comment type="subcellular location">
    <subcellularLocation>
        <location evidence="2">Nucleus</location>
    </subcellularLocation>
</comment>
<proteinExistence type="inferred from homology"/>
<dbReference type="AlphaFoldDB" id="A0A8C5FZY8"/>
<evidence type="ECO:0000256" key="11">
    <source>
        <dbReference type="ARBA" id="ARBA00023015"/>
    </source>
</evidence>
<accession>A0A8C5FZY8</accession>
<feature type="compositionally biased region" description="Basic residues" evidence="16">
    <location>
        <begin position="60"/>
        <end position="78"/>
    </location>
</feature>
<dbReference type="FunFam" id="3.30.160.60:FF:000460">
    <property type="entry name" value="Putative zinc finger protein 740"/>
    <property type="match status" value="1"/>
</dbReference>
<evidence type="ECO:0000256" key="15">
    <source>
        <dbReference type="PROSITE-ProRule" id="PRU00042"/>
    </source>
</evidence>
<evidence type="ECO:0000313" key="19">
    <source>
        <dbReference type="Proteomes" id="UP000694680"/>
    </source>
</evidence>
<dbReference type="CTD" id="767693"/>
<feature type="compositionally biased region" description="Polar residues" evidence="16">
    <location>
        <begin position="243"/>
        <end position="263"/>
    </location>
</feature>
<evidence type="ECO:0000256" key="13">
    <source>
        <dbReference type="ARBA" id="ARBA00023242"/>
    </source>
</evidence>
<evidence type="ECO:0000256" key="2">
    <source>
        <dbReference type="ARBA" id="ARBA00004123"/>
    </source>
</evidence>
<sequence>MMTHHSSNSARDNVKWAGLLGCEAVLSSMALMQANNIPGQKKMMSPLGQGPRASPESHHSHNHHGHQVLHGQGHHSHVGHPSTGSCPSGLMQKDGDYHSASMMDNKDVQANQNLQPRKKHKKSSSSLKIKQEVEHLLQSVDSDEDDDSLKIQKNFICDYCYGAFRSSYHLKRHILTHTGEKPFACDACDMRFIQRYHLDRHKRVHSGEKPYQCDRCHQNFSRTDRLLRHRRLCTAGMSKEENQYSQDSTSWSPLQPSNNRLTV</sequence>
<reference evidence="18" key="3">
    <citation type="submission" date="2025-09" db="UniProtKB">
        <authorList>
            <consortium name="Ensembl"/>
        </authorList>
    </citation>
    <scope>IDENTIFICATION</scope>
</reference>
<organism evidence="18 19">
    <name type="scientific">Gouania willdenowi</name>
    <name type="common">Blunt-snouted clingfish</name>
    <name type="synonym">Lepadogaster willdenowi</name>
    <dbReference type="NCBI Taxonomy" id="441366"/>
    <lineage>
        <taxon>Eukaryota</taxon>
        <taxon>Metazoa</taxon>
        <taxon>Chordata</taxon>
        <taxon>Craniata</taxon>
        <taxon>Vertebrata</taxon>
        <taxon>Euteleostomi</taxon>
        <taxon>Actinopterygii</taxon>
        <taxon>Neopterygii</taxon>
        <taxon>Teleostei</taxon>
        <taxon>Neoteleostei</taxon>
        <taxon>Acanthomorphata</taxon>
        <taxon>Ovalentaria</taxon>
        <taxon>Blenniimorphae</taxon>
        <taxon>Blenniiformes</taxon>
        <taxon>Gobiesocoidei</taxon>
        <taxon>Gobiesocidae</taxon>
        <taxon>Gobiesocinae</taxon>
        <taxon>Gouania</taxon>
    </lineage>
</organism>
<evidence type="ECO:0000256" key="10">
    <source>
        <dbReference type="ARBA" id="ARBA00022843"/>
    </source>
</evidence>
<dbReference type="SMART" id="SM00355">
    <property type="entry name" value="ZnF_C2H2"/>
    <property type="match status" value="3"/>
</dbReference>